<evidence type="ECO:0000313" key="2">
    <source>
        <dbReference type="Proteomes" id="UP001589838"/>
    </source>
</evidence>
<gene>
    <name evidence="1" type="ORF">ACFFHM_07975</name>
</gene>
<dbReference type="Proteomes" id="UP001589838">
    <property type="component" value="Unassembled WGS sequence"/>
</dbReference>
<evidence type="ECO:0008006" key="3">
    <source>
        <dbReference type="Google" id="ProtNLM"/>
    </source>
</evidence>
<evidence type="ECO:0000313" key="1">
    <source>
        <dbReference type="EMBL" id="MFC0470459.1"/>
    </source>
</evidence>
<dbReference type="RefSeq" id="WP_335960170.1">
    <property type="nucleotide sequence ID" value="NZ_JAXBLX010000009.1"/>
</dbReference>
<proteinExistence type="predicted"/>
<organism evidence="1 2">
    <name type="scientific">Halalkalibacter kiskunsagensis</name>
    <dbReference type="NCBI Taxonomy" id="1548599"/>
    <lineage>
        <taxon>Bacteria</taxon>
        <taxon>Bacillati</taxon>
        <taxon>Bacillota</taxon>
        <taxon>Bacilli</taxon>
        <taxon>Bacillales</taxon>
        <taxon>Bacillaceae</taxon>
        <taxon>Halalkalibacter</taxon>
    </lineage>
</organism>
<name>A0ABV6KB15_9BACI</name>
<sequence>MNIRNAFTNEVNHIRTQRIKAYSEHAKAVSEEHWQALKQINLRCDK</sequence>
<reference evidence="1 2" key="1">
    <citation type="submission" date="2024-09" db="EMBL/GenBank/DDBJ databases">
        <authorList>
            <person name="Sun Q."/>
            <person name="Mori K."/>
        </authorList>
    </citation>
    <scope>NUCLEOTIDE SEQUENCE [LARGE SCALE GENOMIC DNA]</scope>
    <source>
        <strain evidence="1 2">NCAIM B.02610</strain>
    </source>
</reference>
<protein>
    <recommendedName>
        <fullName evidence="3">Transposase</fullName>
    </recommendedName>
</protein>
<keyword evidence="2" id="KW-1185">Reference proteome</keyword>
<comment type="caution">
    <text evidence="1">The sequence shown here is derived from an EMBL/GenBank/DDBJ whole genome shotgun (WGS) entry which is preliminary data.</text>
</comment>
<dbReference type="EMBL" id="JBHLUX010000020">
    <property type="protein sequence ID" value="MFC0470459.1"/>
    <property type="molecule type" value="Genomic_DNA"/>
</dbReference>
<accession>A0ABV6KB15</accession>